<organism evidence="6 7">
    <name type="scientific">Pseudoduganella namucuonensis</name>
    <dbReference type="NCBI Taxonomy" id="1035707"/>
    <lineage>
        <taxon>Bacteria</taxon>
        <taxon>Pseudomonadati</taxon>
        <taxon>Pseudomonadota</taxon>
        <taxon>Betaproteobacteria</taxon>
        <taxon>Burkholderiales</taxon>
        <taxon>Oxalobacteraceae</taxon>
        <taxon>Telluria group</taxon>
        <taxon>Pseudoduganella</taxon>
    </lineage>
</organism>
<dbReference type="GO" id="GO:0016765">
    <property type="term" value="F:transferase activity, transferring alkyl or aryl (other than methyl) groups"/>
    <property type="evidence" value="ECO:0007669"/>
    <property type="project" value="UniProtKB-UniRule"/>
</dbReference>
<dbReference type="PANTHER" id="PTHR11808">
    <property type="entry name" value="TRANS-SULFURATION ENZYME FAMILY MEMBER"/>
    <property type="match status" value="1"/>
</dbReference>
<evidence type="ECO:0000313" key="6">
    <source>
        <dbReference type="EMBL" id="SFV07361.1"/>
    </source>
</evidence>
<dbReference type="FunFam" id="3.90.1150.10:FF:000033">
    <property type="entry name" value="Cystathionine gamma-synthase"/>
    <property type="match status" value="1"/>
</dbReference>
<dbReference type="FunFam" id="3.40.640.10:FF:000046">
    <property type="entry name" value="Cystathionine gamma-lyase"/>
    <property type="match status" value="1"/>
</dbReference>
<keyword evidence="3" id="KW-0028">Amino-acid biosynthesis</keyword>
<comment type="cofactor">
    <cofactor evidence="1 3 5">
        <name>pyridoxal 5'-phosphate</name>
        <dbReference type="ChEBI" id="CHEBI:597326"/>
    </cofactor>
</comment>
<comment type="catalytic activity">
    <reaction evidence="3">
        <text>O-succinyl-L-homoserine + hydrogen sulfide = L-homocysteine + succinate</text>
        <dbReference type="Rhea" id="RHEA:27826"/>
        <dbReference type="ChEBI" id="CHEBI:29919"/>
        <dbReference type="ChEBI" id="CHEBI:30031"/>
        <dbReference type="ChEBI" id="CHEBI:57661"/>
        <dbReference type="ChEBI" id="CHEBI:58199"/>
    </reaction>
</comment>
<dbReference type="InterPro" id="IPR015421">
    <property type="entry name" value="PyrdxlP-dep_Trfase_major"/>
</dbReference>
<dbReference type="GO" id="GO:0019346">
    <property type="term" value="P:transsulfuration"/>
    <property type="evidence" value="ECO:0007669"/>
    <property type="project" value="InterPro"/>
</dbReference>
<keyword evidence="3" id="KW-0808">Transferase</keyword>
<dbReference type="Gene3D" id="3.90.1150.10">
    <property type="entry name" value="Aspartate Aminotransferase, domain 1"/>
    <property type="match status" value="1"/>
</dbReference>
<dbReference type="STRING" id="1035707.SAMN05216552_1026100"/>
<dbReference type="HAMAP" id="MF_02056">
    <property type="entry name" value="MetZ"/>
    <property type="match status" value="1"/>
</dbReference>
<sequence length="412" mass="45213">MTLNYKAQNQFPRHLQQVRPPQPLQASTKAVHGGATRSQFSELSEALFLTQSYVYESAEAAESRFNSKNPGYVYSRISNPTTKMFEDRIALLEGAESARATATGMASVTAALMGQVRAGDHIVSAKTLFGSCRYVLEDLLPRFGVEVTFVDGGDLGQWRKAFRQNTKTCFLESPANPTLEIYDIAEIASICHEHGATLVVDNAFVSPILQSPLELGADCVVYSATKHIDGQGRCLGGVILSSEEFMRKHVHDFLRHTGPSISPFNSWLLLKGLETLPLRVNAQQASALQISNFLSDQEMVTRVIYPNHKDHPQYELVQKQMKGGGTVVCFEVSGGKSSAFRFANALSIIKISNNFGDAKSIITLPSITTHQRLSPELRAEMGIPDGLLRLSVGLEDVNDLINDLRNALRALS</sequence>
<comment type="function">
    <text evidence="3">Catalyzes the formation of L-homocysteine from O-succinyl-L-homoserine (OSHS) and hydrogen sulfide.</text>
</comment>
<dbReference type="NCBIfam" id="TIGR01325">
    <property type="entry name" value="O_suc_HS_sulf"/>
    <property type="match status" value="1"/>
</dbReference>
<protein>
    <recommendedName>
        <fullName evidence="3">O-succinylhomoserine sulfhydrylase</fullName>
        <shortName evidence="3">OSH sulfhydrylase</shortName>
        <shortName evidence="3">OSHS sulfhydrylase</shortName>
        <ecNumber evidence="3">2.5.1.-</ecNumber>
    </recommendedName>
</protein>
<dbReference type="AlphaFoldDB" id="A0A1I7LCB9"/>
<dbReference type="Gene3D" id="3.40.640.10">
    <property type="entry name" value="Type I PLP-dependent aspartate aminotransferase-like (Major domain)"/>
    <property type="match status" value="1"/>
</dbReference>
<dbReference type="SUPFAM" id="SSF53383">
    <property type="entry name" value="PLP-dependent transferases"/>
    <property type="match status" value="1"/>
</dbReference>
<dbReference type="InterPro" id="IPR015424">
    <property type="entry name" value="PyrdxlP-dep_Trfase"/>
</dbReference>
<reference evidence="7" key="1">
    <citation type="submission" date="2016-10" db="EMBL/GenBank/DDBJ databases">
        <authorList>
            <person name="Varghese N."/>
            <person name="Submissions S."/>
        </authorList>
    </citation>
    <scope>NUCLEOTIDE SEQUENCE [LARGE SCALE GENOMIC DNA]</scope>
    <source>
        <strain evidence="7">CGMCC 1.11014</strain>
    </source>
</reference>
<accession>A0A1I7LCB9</accession>
<dbReference type="GO" id="GO:0071266">
    <property type="term" value="P:'de novo' L-methionine biosynthetic process"/>
    <property type="evidence" value="ECO:0007669"/>
    <property type="project" value="UniProtKB-UniRule"/>
</dbReference>
<proteinExistence type="inferred from homology"/>
<dbReference type="Pfam" id="PF01053">
    <property type="entry name" value="Cys_Met_Meta_PP"/>
    <property type="match status" value="1"/>
</dbReference>
<dbReference type="InterPro" id="IPR000277">
    <property type="entry name" value="Cys/Met-Metab_PyrdxlP-dep_enz"/>
</dbReference>
<evidence type="ECO:0000256" key="2">
    <source>
        <dbReference type="ARBA" id="ARBA00022898"/>
    </source>
</evidence>
<dbReference type="UniPathway" id="UPA00051">
    <property type="reaction ID" value="UER00449"/>
</dbReference>
<keyword evidence="2 3" id="KW-0663">Pyridoxal phosphate</keyword>
<evidence type="ECO:0000256" key="4">
    <source>
        <dbReference type="PIRSR" id="PIRSR001434-2"/>
    </source>
</evidence>
<dbReference type="OrthoDB" id="9805807at2"/>
<dbReference type="GO" id="GO:0071268">
    <property type="term" value="P:homocysteine biosynthetic process"/>
    <property type="evidence" value="ECO:0007669"/>
    <property type="project" value="InterPro"/>
</dbReference>
<dbReference type="InterPro" id="IPR015422">
    <property type="entry name" value="PyrdxlP-dep_Trfase_small"/>
</dbReference>
<comment type="subunit">
    <text evidence="3">Homotetramer.</text>
</comment>
<dbReference type="GO" id="GO:0005737">
    <property type="term" value="C:cytoplasm"/>
    <property type="evidence" value="ECO:0007669"/>
    <property type="project" value="TreeGrafter"/>
</dbReference>
<dbReference type="PANTHER" id="PTHR11808:SF80">
    <property type="entry name" value="CYSTATHIONINE GAMMA-LYASE"/>
    <property type="match status" value="1"/>
</dbReference>
<dbReference type="GO" id="GO:0030170">
    <property type="term" value="F:pyridoxal phosphate binding"/>
    <property type="evidence" value="ECO:0007669"/>
    <property type="project" value="UniProtKB-UniRule"/>
</dbReference>
<dbReference type="EMBL" id="FPBO01000026">
    <property type="protein sequence ID" value="SFV07361.1"/>
    <property type="molecule type" value="Genomic_DNA"/>
</dbReference>
<gene>
    <name evidence="3" type="primary">metZ</name>
    <name evidence="6" type="ORF">SAMN05216552_1026100</name>
</gene>
<evidence type="ECO:0000313" key="7">
    <source>
        <dbReference type="Proteomes" id="UP000199391"/>
    </source>
</evidence>
<keyword evidence="7" id="KW-1185">Reference proteome</keyword>
<keyword evidence="3" id="KW-0486">Methionine biosynthesis</keyword>
<dbReference type="RefSeq" id="WP_093558075.1">
    <property type="nucleotide sequence ID" value="NZ_FPBO01000026.1"/>
</dbReference>
<name>A0A1I7LCB9_9BURK</name>
<evidence type="ECO:0000256" key="3">
    <source>
        <dbReference type="HAMAP-Rule" id="MF_02056"/>
    </source>
</evidence>
<dbReference type="InterPro" id="IPR006234">
    <property type="entry name" value="O-succ-hSer_sulfhydrylase"/>
</dbReference>
<comment type="pathway">
    <text evidence="3">Amino-acid biosynthesis; L-methionine biosynthesis via de novo pathway; L-homocysteine from O-succinyl-L-homoserine: step 1/1.</text>
</comment>
<dbReference type="EC" id="2.5.1.-" evidence="3"/>
<dbReference type="GO" id="GO:0016846">
    <property type="term" value="F:carbon-sulfur lyase activity"/>
    <property type="evidence" value="ECO:0007669"/>
    <property type="project" value="TreeGrafter"/>
</dbReference>
<dbReference type="CDD" id="cd00614">
    <property type="entry name" value="CGS_like"/>
    <property type="match status" value="1"/>
</dbReference>
<evidence type="ECO:0000256" key="1">
    <source>
        <dbReference type="ARBA" id="ARBA00001933"/>
    </source>
</evidence>
<dbReference type="PIRSF" id="PIRSF001434">
    <property type="entry name" value="CGS"/>
    <property type="match status" value="1"/>
</dbReference>
<feature type="modified residue" description="N6-(pyridoxal phosphate)lysine" evidence="3 4">
    <location>
        <position position="226"/>
    </location>
</feature>
<dbReference type="Proteomes" id="UP000199391">
    <property type="component" value="Unassembled WGS sequence"/>
</dbReference>
<comment type="similarity">
    <text evidence="3">Belongs to the trans-sulfuration enzymes family. MetZ subfamily.</text>
</comment>
<evidence type="ECO:0000256" key="5">
    <source>
        <dbReference type="RuleBase" id="RU362118"/>
    </source>
</evidence>